<dbReference type="EMBL" id="UAVR01000013">
    <property type="protein sequence ID" value="SQA90778.1"/>
    <property type="molecule type" value="Genomic_DNA"/>
</dbReference>
<dbReference type="EMBL" id="FUZE01000005">
    <property type="protein sequence ID" value="SKB65174.1"/>
    <property type="molecule type" value="Genomic_DNA"/>
</dbReference>
<protein>
    <submittedName>
        <fullName evidence="2">Uncharacterized protein</fullName>
    </submittedName>
</protein>
<dbReference type="Proteomes" id="UP000251937">
    <property type="component" value="Unassembled WGS sequence"/>
</dbReference>
<organism evidence="2 4">
    <name type="scientific">Chryseobacterium balustinum</name>
    <dbReference type="NCBI Taxonomy" id="246"/>
    <lineage>
        <taxon>Bacteria</taxon>
        <taxon>Pseudomonadati</taxon>
        <taxon>Bacteroidota</taxon>
        <taxon>Flavobacteriia</taxon>
        <taxon>Flavobacteriales</taxon>
        <taxon>Weeksellaceae</taxon>
        <taxon>Chryseobacterium group</taxon>
        <taxon>Chryseobacterium</taxon>
    </lineage>
</organism>
<name>A0AAX2IMQ2_9FLAO</name>
<proteinExistence type="predicted"/>
<dbReference type="Proteomes" id="UP000190669">
    <property type="component" value="Unassembled WGS sequence"/>
</dbReference>
<reference evidence="2 4" key="2">
    <citation type="submission" date="2018-06" db="EMBL/GenBank/DDBJ databases">
        <authorList>
            <consortium name="Pathogen Informatics"/>
            <person name="Doyle S."/>
        </authorList>
    </citation>
    <scope>NUCLEOTIDE SEQUENCE [LARGE SCALE GENOMIC DNA]</scope>
    <source>
        <strain evidence="2 4">NCTC11212</strain>
    </source>
</reference>
<accession>A0AAX2IMQ2</accession>
<dbReference type="AlphaFoldDB" id="A0AAX2IMQ2"/>
<evidence type="ECO:0000313" key="3">
    <source>
        <dbReference type="Proteomes" id="UP000190669"/>
    </source>
</evidence>
<sequence length="58" mass="6533">MEFIHFVSKATFDSIKDKELRAENHSQGYGIFIYPLIKIDFKAPTLKGSNLITAANTT</sequence>
<gene>
    <name evidence="2" type="ORF">NCTC11212_02676</name>
    <name evidence="1" type="ORF">SAMN05421800_10573</name>
</gene>
<evidence type="ECO:0000313" key="1">
    <source>
        <dbReference type="EMBL" id="SKB65174.1"/>
    </source>
</evidence>
<evidence type="ECO:0000313" key="4">
    <source>
        <dbReference type="Proteomes" id="UP000251937"/>
    </source>
</evidence>
<keyword evidence="3" id="KW-1185">Reference proteome</keyword>
<reference evidence="1 3" key="1">
    <citation type="submission" date="2017-02" db="EMBL/GenBank/DDBJ databases">
        <authorList>
            <person name="Varghese N."/>
            <person name="Submissions S."/>
        </authorList>
    </citation>
    <scope>NUCLEOTIDE SEQUENCE [LARGE SCALE GENOMIC DNA]</scope>
    <source>
        <strain evidence="1 3">DSM 16775</strain>
    </source>
</reference>
<comment type="caution">
    <text evidence="2">The sequence shown here is derived from an EMBL/GenBank/DDBJ whole genome shotgun (WGS) entry which is preliminary data.</text>
</comment>
<evidence type="ECO:0000313" key="2">
    <source>
        <dbReference type="EMBL" id="SQA90778.1"/>
    </source>
</evidence>